<evidence type="ECO:0000256" key="6">
    <source>
        <dbReference type="ARBA" id="ARBA00022679"/>
    </source>
</evidence>
<dbReference type="InterPro" id="IPR036890">
    <property type="entry name" value="HATPase_C_sf"/>
</dbReference>
<dbReference type="EC" id="2.7.13.3" evidence="3"/>
<feature type="modified residue" description="4-aspartylphosphate" evidence="12">
    <location>
        <position position="67"/>
    </location>
</feature>
<dbReference type="Pfam" id="PF13426">
    <property type="entry name" value="PAS_9"/>
    <property type="match status" value="1"/>
</dbReference>
<dbReference type="Gene3D" id="3.30.565.10">
    <property type="entry name" value="Histidine kinase-like ATPase, C-terminal domain"/>
    <property type="match status" value="1"/>
</dbReference>
<keyword evidence="11" id="KW-0472">Membrane</keyword>
<dbReference type="AlphaFoldDB" id="A0A2H0LY97"/>
<dbReference type="SMART" id="SM00448">
    <property type="entry name" value="REC"/>
    <property type="match status" value="1"/>
</dbReference>
<dbReference type="CDD" id="cd16922">
    <property type="entry name" value="HATPase_EvgS-ArcB-TorS-like"/>
    <property type="match status" value="1"/>
</dbReference>
<comment type="subcellular location">
    <subcellularLocation>
        <location evidence="2">Cell membrane</location>
    </subcellularLocation>
</comment>
<dbReference type="PROSITE" id="PS50112">
    <property type="entry name" value="PAS"/>
    <property type="match status" value="1"/>
</dbReference>
<feature type="domain" description="PAS" evidence="15">
    <location>
        <begin position="176"/>
        <end position="221"/>
    </location>
</feature>
<keyword evidence="9" id="KW-0067">ATP-binding</keyword>
<reference evidence="16 17" key="1">
    <citation type="submission" date="2017-09" db="EMBL/GenBank/DDBJ databases">
        <title>Depth-based differentiation of microbial function through sediment-hosted aquifers and enrichment of novel symbionts in the deep terrestrial subsurface.</title>
        <authorList>
            <person name="Probst A.J."/>
            <person name="Ladd B."/>
            <person name="Jarett J.K."/>
            <person name="Geller-Mcgrath D.E."/>
            <person name="Sieber C.M."/>
            <person name="Emerson J.B."/>
            <person name="Anantharaman K."/>
            <person name="Thomas B.C."/>
            <person name="Malmstrom R."/>
            <person name="Stieglmeier M."/>
            <person name="Klingl A."/>
            <person name="Woyke T."/>
            <person name="Ryan C.M."/>
            <person name="Banfield J.F."/>
        </authorList>
    </citation>
    <scope>NUCLEOTIDE SEQUENCE [LARGE SCALE GENOMIC DNA]</scope>
    <source>
        <strain evidence="16">CG11_big_fil_rev_8_21_14_0_20_42_13</strain>
    </source>
</reference>
<evidence type="ECO:0000256" key="12">
    <source>
        <dbReference type="PROSITE-ProRule" id="PRU00169"/>
    </source>
</evidence>
<dbReference type="InterPro" id="IPR005467">
    <property type="entry name" value="His_kinase_dom"/>
</dbReference>
<keyword evidence="10" id="KW-0902">Two-component regulatory system</keyword>
<keyword evidence="4" id="KW-1003">Cell membrane</keyword>
<dbReference type="GO" id="GO:0005886">
    <property type="term" value="C:plasma membrane"/>
    <property type="evidence" value="ECO:0007669"/>
    <property type="project" value="UniProtKB-SubCell"/>
</dbReference>
<dbReference type="PANTHER" id="PTHR43047:SF72">
    <property type="entry name" value="OSMOSENSING HISTIDINE PROTEIN KINASE SLN1"/>
    <property type="match status" value="1"/>
</dbReference>
<dbReference type="GO" id="GO:0005524">
    <property type="term" value="F:ATP binding"/>
    <property type="evidence" value="ECO:0007669"/>
    <property type="project" value="UniProtKB-KW"/>
</dbReference>
<evidence type="ECO:0000256" key="9">
    <source>
        <dbReference type="ARBA" id="ARBA00022840"/>
    </source>
</evidence>
<dbReference type="PANTHER" id="PTHR43047">
    <property type="entry name" value="TWO-COMPONENT HISTIDINE PROTEIN KINASE"/>
    <property type="match status" value="1"/>
</dbReference>
<dbReference type="Gene3D" id="3.40.50.2300">
    <property type="match status" value="1"/>
</dbReference>
<dbReference type="PROSITE" id="PS50110">
    <property type="entry name" value="RESPONSE_REGULATORY"/>
    <property type="match status" value="1"/>
</dbReference>
<evidence type="ECO:0000259" key="15">
    <source>
        <dbReference type="PROSITE" id="PS50112"/>
    </source>
</evidence>
<evidence type="ECO:0000256" key="10">
    <source>
        <dbReference type="ARBA" id="ARBA00023012"/>
    </source>
</evidence>
<dbReference type="InterPro" id="IPR011006">
    <property type="entry name" value="CheY-like_superfamily"/>
</dbReference>
<dbReference type="InterPro" id="IPR004358">
    <property type="entry name" value="Sig_transdc_His_kin-like_C"/>
</dbReference>
<evidence type="ECO:0000259" key="13">
    <source>
        <dbReference type="PROSITE" id="PS50109"/>
    </source>
</evidence>
<dbReference type="EMBL" id="PCWA01000051">
    <property type="protein sequence ID" value="PIQ89342.1"/>
    <property type="molecule type" value="Genomic_DNA"/>
</dbReference>
<dbReference type="GO" id="GO:0009927">
    <property type="term" value="F:histidine phosphotransfer kinase activity"/>
    <property type="evidence" value="ECO:0007669"/>
    <property type="project" value="TreeGrafter"/>
</dbReference>
<dbReference type="SUPFAM" id="SSF55785">
    <property type="entry name" value="PYP-like sensor domain (PAS domain)"/>
    <property type="match status" value="1"/>
</dbReference>
<evidence type="ECO:0000256" key="4">
    <source>
        <dbReference type="ARBA" id="ARBA00022475"/>
    </source>
</evidence>
<dbReference type="FunFam" id="3.30.565.10:FF:000023">
    <property type="entry name" value="PAS domain-containing sensor histidine kinase"/>
    <property type="match status" value="1"/>
</dbReference>
<evidence type="ECO:0000256" key="11">
    <source>
        <dbReference type="ARBA" id="ARBA00023136"/>
    </source>
</evidence>
<evidence type="ECO:0000256" key="1">
    <source>
        <dbReference type="ARBA" id="ARBA00000085"/>
    </source>
</evidence>
<keyword evidence="6" id="KW-0808">Transferase</keyword>
<dbReference type="Gene3D" id="1.10.287.130">
    <property type="match status" value="1"/>
</dbReference>
<dbReference type="NCBIfam" id="TIGR00229">
    <property type="entry name" value="sensory_box"/>
    <property type="match status" value="1"/>
</dbReference>
<dbReference type="Proteomes" id="UP000229641">
    <property type="component" value="Unassembled WGS sequence"/>
</dbReference>
<dbReference type="GO" id="GO:0000155">
    <property type="term" value="F:phosphorelay sensor kinase activity"/>
    <property type="evidence" value="ECO:0007669"/>
    <property type="project" value="InterPro"/>
</dbReference>
<evidence type="ECO:0000256" key="7">
    <source>
        <dbReference type="ARBA" id="ARBA00022741"/>
    </source>
</evidence>
<accession>A0A2H0LY97</accession>
<comment type="caution">
    <text evidence="16">The sequence shown here is derived from an EMBL/GenBank/DDBJ whole genome shotgun (WGS) entry which is preliminary data.</text>
</comment>
<dbReference type="InterPro" id="IPR035965">
    <property type="entry name" value="PAS-like_dom_sf"/>
</dbReference>
<organism evidence="16 17">
    <name type="scientific">Candidatus Ghiorseimicrobium undicola</name>
    <dbReference type="NCBI Taxonomy" id="1974746"/>
    <lineage>
        <taxon>Bacteria</taxon>
        <taxon>Pseudomonadati</taxon>
        <taxon>Candidatus Omnitrophota</taxon>
        <taxon>Candidatus Ghiorseimicrobium</taxon>
    </lineage>
</organism>
<dbReference type="SUPFAM" id="SSF47384">
    <property type="entry name" value="Homodimeric domain of signal transducing histidine kinase"/>
    <property type="match status" value="1"/>
</dbReference>
<dbReference type="InterPro" id="IPR003594">
    <property type="entry name" value="HATPase_dom"/>
</dbReference>
<evidence type="ECO:0000313" key="17">
    <source>
        <dbReference type="Proteomes" id="UP000229641"/>
    </source>
</evidence>
<proteinExistence type="predicted"/>
<evidence type="ECO:0000259" key="14">
    <source>
        <dbReference type="PROSITE" id="PS50110"/>
    </source>
</evidence>
<evidence type="ECO:0000313" key="16">
    <source>
        <dbReference type="EMBL" id="PIQ89342.1"/>
    </source>
</evidence>
<evidence type="ECO:0000256" key="2">
    <source>
        <dbReference type="ARBA" id="ARBA00004236"/>
    </source>
</evidence>
<evidence type="ECO:0000256" key="5">
    <source>
        <dbReference type="ARBA" id="ARBA00022553"/>
    </source>
</evidence>
<dbReference type="Pfam" id="PF00512">
    <property type="entry name" value="HisKA"/>
    <property type="match status" value="1"/>
</dbReference>
<dbReference type="CDD" id="cd00082">
    <property type="entry name" value="HisKA"/>
    <property type="match status" value="1"/>
</dbReference>
<dbReference type="SMART" id="SM00388">
    <property type="entry name" value="HisKA"/>
    <property type="match status" value="1"/>
</dbReference>
<dbReference type="InterPro" id="IPR000014">
    <property type="entry name" value="PAS"/>
</dbReference>
<evidence type="ECO:0000256" key="3">
    <source>
        <dbReference type="ARBA" id="ARBA00012438"/>
    </source>
</evidence>
<keyword evidence="8" id="KW-0418">Kinase</keyword>
<dbReference type="SMART" id="SM00387">
    <property type="entry name" value="HATPase_c"/>
    <property type="match status" value="1"/>
</dbReference>
<dbReference type="InterPro" id="IPR001789">
    <property type="entry name" value="Sig_transdc_resp-reg_receiver"/>
</dbReference>
<dbReference type="Pfam" id="PF00072">
    <property type="entry name" value="Response_reg"/>
    <property type="match status" value="1"/>
</dbReference>
<comment type="catalytic activity">
    <reaction evidence="1">
        <text>ATP + protein L-histidine = ADP + protein N-phospho-L-histidine.</text>
        <dbReference type="EC" id="2.7.13.3"/>
    </reaction>
</comment>
<feature type="domain" description="Response regulatory" evidence="14">
    <location>
        <begin position="18"/>
        <end position="134"/>
    </location>
</feature>
<keyword evidence="5 12" id="KW-0597">Phosphoprotein</keyword>
<evidence type="ECO:0000256" key="8">
    <source>
        <dbReference type="ARBA" id="ARBA00022777"/>
    </source>
</evidence>
<dbReference type="InterPro" id="IPR003661">
    <property type="entry name" value="HisK_dim/P_dom"/>
</dbReference>
<dbReference type="SMART" id="SM00091">
    <property type="entry name" value="PAS"/>
    <property type="match status" value="1"/>
</dbReference>
<dbReference type="PRINTS" id="PR00344">
    <property type="entry name" value="BCTRLSENSOR"/>
</dbReference>
<name>A0A2H0LY97_9BACT</name>
<dbReference type="CDD" id="cd17574">
    <property type="entry name" value="REC_OmpR"/>
    <property type="match status" value="1"/>
</dbReference>
<protein>
    <recommendedName>
        <fullName evidence="3">histidine kinase</fullName>
        <ecNumber evidence="3">2.7.13.3</ecNumber>
    </recommendedName>
</protein>
<gene>
    <name evidence="16" type="ORF">COV72_03585</name>
</gene>
<dbReference type="InterPro" id="IPR036097">
    <property type="entry name" value="HisK_dim/P_sf"/>
</dbReference>
<dbReference type="SUPFAM" id="SSF55874">
    <property type="entry name" value="ATPase domain of HSP90 chaperone/DNA topoisomerase II/histidine kinase"/>
    <property type="match status" value="1"/>
</dbReference>
<dbReference type="SUPFAM" id="SSF52172">
    <property type="entry name" value="CheY-like"/>
    <property type="match status" value="1"/>
</dbReference>
<sequence length="533" mass="59129">MQKKYRNGKTKNIMNNIKILIADDSPTVRNMLSSIFKKAGFGIILAADGIEAIKAAYRERPDVILLDIFMPRMNGYQVCRLLKDDVSISSTPVLILTSAEGKREKFWSFETGADEFMVKNFNTSELILNTVEKFAQNYRRTHPKSLKINSGPSDDVEILSRISVLLDKQLYNSTVEKIKLETILSNLVEGLMTLDANKVITSFNPAMENMLAVPAKDILGKKCCDVFSGSLCKEECYFAQAFSSGKDIIDAEFNLMPYNKKGSAGRSKNISILSSISLLRGDDAKIIGAVCLFKDISRIKEAEQIRTDFISMATHELRTPLTIIKASANNILEGITGEVNQEQKNCLEIVKNTSERLLGLTSDLLDLSKFESGVYELNIEKVDMVEIIKRCIAGFTLLCDQKKIAISYSVPQDLSVIYADFNKLEQVLINLISNAVKFTPDGGKINIAIEDRESIIECSVSDTGKGIAEEARNKIFDKFQQIYDKESRQRGGTGLGLSVVKAIIEAHKGKVWVESVLGKGSKFVFTIPKSASA</sequence>
<dbReference type="Gene3D" id="3.30.450.20">
    <property type="entry name" value="PAS domain"/>
    <property type="match status" value="1"/>
</dbReference>
<dbReference type="PROSITE" id="PS50109">
    <property type="entry name" value="HIS_KIN"/>
    <property type="match status" value="1"/>
</dbReference>
<dbReference type="Pfam" id="PF02518">
    <property type="entry name" value="HATPase_c"/>
    <property type="match status" value="1"/>
</dbReference>
<keyword evidence="7" id="KW-0547">Nucleotide-binding</keyword>
<feature type="domain" description="Histidine kinase" evidence="13">
    <location>
        <begin position="312"/>
        <end position="531"/>
    </location>
</feature>